<dbReference type="PROSITE" id="PS50850">
    <property type="entry name" value="MFS"/>
    <property type="match status" value="1"/>
</dbReference>
<keyword evidence="3 5" id="KW-1133">Transmembrane helix</keyword>
<reference evidence="7" key="3">
    <citation type="submission" date="2025-09" db="UniProtKB">
        <authorList>
            <consortium name="Ensembl"/>
        </authorList>
    </citation>
    <scope>IDENTIFICATION</scope>
</reference>
<organism evidence="7 8">
    <name type="scientific">Myripristis murdjan</name>
    <name type="common">pinecone soldierfish</name>
    <dbReference type="NCBI Taxonomy" id="586833"/>
    <lineage>
        <taxon>Eukaryota</taxon>
        <taxon>Metazoa</taxon>
        <taxon>Chordata</taxon>
        <taxon>Craniata</taxon>
        <taxon>Vertebrata</taxon>
        <taxon>Euteleostomi</taxon>
        <taxon>Actinopterygii</taxon>
        <taxon>Neopterygii</taxon>
        <taxon>Teleostei</taxon>
        <taxon>Neoteleostei</taxon>
        <taxon>Acanthomorphata</taxon>
        <taxon>Holocentriformes</taxon>
        <taxon>Holocentridae</taxon>
        <taxon>Myripristis</taxon>
    </lineage>
</organism>
<reference evidence="7" key="2">
    <citation type="submission" date="2025-08" db="UniProtKB">
        <authorList>
            <consortium name="Ensembl"/>
        </authorList>
    </citation>
    <scope>IDENTIFICATION</scope>
</reference>
<dbReference type="SUPFAM" id="SSF103473">
    <property type="entry name" value="MFS general substrate transporter"/>
    <property type="match status" value="1"/>
</dbReference>
<dbReference type="InterPro" id="IPR005828">
    <property type="entry name" value="MFS_sugar_transport-like"/>
</dbReference>
<keyword evidence="2 5" id="KW-0812">Transmembrane</keyword>
<evidence type="ECO:0000256" key="2">
    <source>
        <dbReference type="ARBA" id="ARBA00022692"/>
    </source>
</evidence>
<accession>A0A667XLS9</accession>
<dbReference type="Ensembl" id="ENSMMDT00005019174.1">
    <property type="protein sequence ID" value="ENSMMDP00005018725.1"/>
    <property type="gene ID" value="ENSMMDG00005009102.1"/>
</dbReference>
<sequence length="552" mass="61155">ILTMKFESILEEIDGFGPFQIFIIVALCVPRLVLPCHFLLNNFIAAEPPHHCDLSTLDDGGLFSNLTQEQKLVIGIPSREDGRPEPCEMFAEPQFQLLSNVSNGTHMPTVQCQSGWVYDNTTFTSTLATEWDLVCSRKGISKATSSIFFAGVMVGAVSFGALCDKFGRKYTLLASYIVSVVFSYSSAFAKSYLLFAAWRFLTGFGLAGVSLICLVLGIEWVDVEHRAFIGVIGGMAWAVGNMLLAAFAYLVNDWRMLIMTVSAPLGLAVLTWWWIPESARWLLVNGKAERAEFYLDKCAQINKRPILSSKLKMESYSYLDLIKTPKMRQLTLLYGVASTYYGISLNIGGFGLNIYLNHFIYAAIELPAKLLVYFCVNTIGRRKCQAGTLLLTGTCIAVNIFIPKGYVWLARTIVATLGKGLSEASFTTLFLYTTELFPTVVRQNAMGYTSCTSRLGVTMAPLVLMLDEVWKFLPDVIICSVAIAAGLVSLCLPETLNVRLPETIEDIEHPREDNDKGNETMSLGHGFTLVSHLHNPILQIPATLRNLHFCVI</sequence>
<feature type="transmembrane region" description="Helical" evidence="5">
    <location>
        <begin position="228"/>
        <end position="250"/>
    </location>
</feature>
<dbReference type="Proteomes" id="UP000472263">
    <property type="component" value="Chromosome 15"/>
</dbReference>
<name>A0A667XLS9_9TELE</name>
<dbReference type="Pfam" id="PF00083">
    <property type="entry name" value="Sugar_tr"/>
    <property type="match status" value="1"/>
</dbReference>
<feature type="transmembrane region" description="Helical" evidence="5">
    <location>
        <begin position="170"/>
        <end position="189"/>
    </location>
</feature>
<feature type="transmembrane region" description="Helical" evidence="5">
    <location>
        <begin position="358"/>
        <end position="376"/>
    </location>
</feature>
<dbReference type="PANTHER" id="PTHR24064">
    <property type="entry name" value="SOLUTE CARRIER FAMILY 22 MEMBER"/>
    <property type="match status" value="1"/>
</dbReference>
<dbReference type="GO" id="GO:0022857">
    <property type="term" value="F:transmembrane transporter activity"/>
    <property type="evidence" value="ECO:0007669"/>
    <property type="project" value="InterPro"/>
</dbReference>
<dbReference type="AlphaFoldDB" id="A0A667XLS9"/>
<feature type="transmembrane region" description="Helical" evidence="5">
    <location>
        <begin position="195"/>
        <end position="216"/>
    </location>
</feature>
<evidence type="ECO:0000256" key="4">
    <source>
        <dbReference type="ARBA" id="ARBA00023136"/>
    </source>
</evidence>
<feature type="transmembrane region" description="Helical" evidence="5">
    <location>
        <begin position="256"/>
        <end position="275"/>
    </location>
</feature>
<evidence type="ECO:0000259" key="6">
    <source>
        <dbReference type="PROSITE" id="PS50850"/>
    </source>
</evidence>
<dbReference type="InterPro" id="IPR036259">
    <property type="entry name" value="MFS_trans_sf"/>
</dbReference>
<keyword evidence="8" id="KW-1185">Reference proteome</keyword>
<comment type="subcellular location">
    <subcellularLocation>
        <location evidence="1">Membrane</location>
        <topology evidence="1">Multi-pass membrane protein</topology>
    </subcellularLocation>
</comment>
<dbReference type="Gene3D" id="1.20.1250.20">
    <property type="entry name" value="MFS general substrate transporter like domains"/>
    <property type="match status" value="1"/>
</dbReference>
<keyword evidence="4 5" id="KW-0472">Membrane</keyword>
<feature type="transmembrane region" description="Helical" evidence="5">
    <location>
        <begin position="388"/>
        <end position="409"/>
    </location>
</feature>
<gene>
    <name evidence="7" type="primary">LOC115372262</name>
</gene>
<evidence type="ECO:0000256" key="1">
    <source>
        <dbReference type="ARBA" id="ARBA00004141"/>
    </source>
</evidence>
<evidence type="ECO:0000313" key="8">
    <source>
        <dbReference type="Proteomes" id="UP000472263"/>
    </source>
</evidence>
<protein>
    <submittedName>
        <fullName evidence="7">Solute carrier family 22 member 7-like</fullName>
    </submittedName>
</protein>
<evidence type="ECO:0000256" key="5">
    <source>
        <dbReference type="SAM" id="Phobius"/>
    </source>
</evidence>
<proteinExistence type="predicted"/>
<reference evidence="7" key="1">
    <citation type="submission" date="2019-06" db="EMBL/GenBank/DDBJ databases">
        <authorList>
            <consortium name="Wellcome Sanger Institute Data Sharing"/>
        </authorList>
    </citation>
    <scope>NUCLEOTIDE SEQUENCE [LARGE SCALE GENOMIC DNA]</scope>
</reference>
<feature type="transmembrane region" description="Helical" evidence="5">
    <location>
        <begin position="143"/>
        <end position="163"/>
    </location>
</feature>
<evidence type="ECO:0000313" key="7">
    <source>
        <dbReference type="Ensembl" id="ENSMMDP00005018725.1"/>
    </source>
</evidence>
<dbReference type="InterPro" id="IPR020846">
    <property type="entry name" value="MFS_dom"/>
</dbReference>
<dbReference type="GO" id="GO:0016020">
    <property type="term" value="C:membrane"/>
    <property type="evidence" value="ECO:0007669"/>
    <property type="project" value="UniProtKB-SubCell"/>
</dbReference>
<dbReference type="InParanoid" id="A0A667XLS9"/>
<evidence type="ECO:0000256" key="3">
    <source>
        <dbReference type="ARBA" id="ARBA00022989"/>
    </source>
</evidence>
<dbReference type="GeneTree" id="ENSGT00940000154922"/>
<feature type="transmembrane region" description="Helical" evidence="5">
    <location>
        <begin position="332"/>
        <end position="352"/>
    </location>
</feature>
<feature type="domain" description="Major facilitator superfamily (MFS) profile" evidence="6">
    <location>
        <begin position="92"/>
        <end position="497"/>
    </location>
</feature>